<feature type="domain" description="GT-D fold-like" evidence="1">
    <location>
        <begin position="4"/>
        <end position="226"/>
    </location>
</feature>
<dbReference type="InterPro" id="IPR055171">
    <property type="entry name" value="GT-D-like"/>
</dbReference>
<dbReference type="OrthoDB" id="2655332at2"/>
<dbReference type="InterPro" id="IPR049785">
    <property type="entry name" value="GT-D-like_firm"/>
</dbReference>
<gene>
    <name evidence="2" type="ORF">F4V43_16805</name>
</gene>
<organism evidence="2 3">
    <name type="scientific">Paenibacillus spiritus</name>
    <dbReference type="NCBI Taxonomy" id="2496557"/>
    <lineage>
        <taxon>Bacteria</taxon>
        <taxon>Bacillati</taxon>
        <taxon>Bacillota</taxon>
        <taxon>Bacilli</taxon>
        <taxon>Bacillales</taxon>
        <taxon>Paenibacillaceae</taxon>
        <taxon>Paenibacillus</taxon>
    </lineage>
</organism>
<evidence type="ECO:0000313" key="3">
    <source>
        <dbReference type="Proteomes" id="UP000367750"/>
    </source>
</evidence>
<dbReference type="Proteomes" id="UP000367750">
    <property type="component" value="Unassembled WGS sequence"/>
</dbReference>
<dbReference type="Pfam" id="PF22882">
    <property type="entry name" value="GT-D-like"/>
    <property type="match status" value="1"/>
</dbReference>
<reference evidence="2 3" key="1">
    <citation type="submission" date="2019-09" db="EMBL/GenBank/DDBJ databases">
        <title>Bacillus ochoae sp. nov., Paenibacillus whitsoniae sp. nov., Paenibacillus spiritus sp. nov. Isolated from the Mars Exploration Rover during spacecraft assembly.</title>
        <authorList>
            <person name="Seuylemezian A."/>
            <person name="Vaishampayan P."/>
        </authorList>
    </citation>
    <scope>NUCLEOTIDE SEQUENCE [LARGE SCALE GENOMIC DNA]</scope>
    <source>
        <strain evidence="2 3">MER_111</strain>
    </source>
</reference>
<dbReference type="NCBIfam" id="NF040628">
    <property type="entry name" value="GT-D_rel"/>
    <property type="match status" value="1"/>
</dbReference>
<name>A0A5J5FWN1_9BACL</name>
<evidence type="ECO:0000313" key="2">
    <source>
        <dbReference type="EMBL" id="KAA8998030.1"/>
    </source>
</evidence>
<dbReference type="EMBL" id="VYKK01000028">
    <property type="protein sequence ID" value="KAA8998030.1"/>
    <property type="molecule type" value="Genomic_DNA"/>
</dbReference>
<proteinExistence type="predicted"/>
<evidence type="ECO:0000259" key="1">
    <source>
        <dbReference type="Pfam" id="PF22882"/>
    </source>
</evidence>
<comment type="caution">
    <text evidence="2">The sequence shown here is derived from an EMBL/GenBank/DDBJ whole genome shotgun (WGS) entry which is preliminary data.</text>
</comment>
<sequence>MYLELADVLDVLEQALEQRTPLSLVRIGDGENLVLAQDTVWPLRRVLAERWAVKANRGQKGLTLPNLRLRDEVAEAVRRADVVGILPEDDDTIKAPADLKRALTDRVFAHHRLNPPVACHACVNRELAVTPRFWELLRGRRVLIVTALAEELRALLAAEPYGLDVAGTYVFTGNAQMEEALAFIEAAAEDFDVALFSCGVNAVVLAQQTAERTGRVAIDFGKAIRILLYGKPN</sequence>
<protein>
    <recommendedName>
        <fullName evidence="1">GT-D fold-like domain-containing protein</fullName>
    </recommendedName>
</protein>
<keyword evidence="3" id="KW-1185">Reference proteome</keyword>
<accession>A0A5J5FWN1</accession>
<dbReference type="AlphaFoldDB" id="A0A5J5FWN1"/>